<dbReference type="GO" id="GO:0016558">
    <property type="term" value="P:protein import into peroxisome matrix"/>
    <property type="evidence" value="ECO:0007669"/>
    <property type="project" value="InterPro"/>
</dbReference>
<comment type="caution">
    <text evidence="5">The sequence shown here is derived from an EMBL/GenBank/DDBJ whole genome shotgun (WGS) entry which is preliminary data.</text>
</comment>
<dbReference type="GO" id="GO:0005782">
    <property type="term" value="C:peroxisomal matrix"/>
    <property type="evidence" value="ECO:0007669"/>
    <property type="project" value="TreeGrafter"/>
</dbReference>
<keyword evidence="3" id="KW-0963">Cytoplasm</keyword>
<dbReference type="GO" id="GO:0005829">
    <property type="term" value="C:cytosol"/>
    <property type="evidence" value="ECO:0007669"/>
    <property type="project" value="TreeGrafter"/>
</dbReference>
<dbReference type="OrthoDB" id="273771at2759"/>
<keyword evidence="2" id="KW-0813">Transport</keyword>
<dbReference type="PANTHER" id="PTHR46027">
    <property type="entry name" value="PEROXISOMAL TARGETING SIGNAL 2 RECEPTOR"/>
    <property type="match status" value="1"/>
</dbReference>
<dbReference type="InterPro" id="IPR036322">
    <property type="entry name" value="WD40_repeat_dom_sf"/>
</dbReference>
<dbReference type="InParanoid" id="A0A6L2PC67"/>
<evidence type="ECO:0008006" key="7">
    <source>
        <dbReference type="Google" id="ProtNLM"/>
    </source>
</evidence>
<keyword evidence="6" id="KW-1185">Reference proteome</keyword>
<dbReference type="AlphaFoldDB" id="A0A6L2PC67"/>
<evidence type="ECO:0000256" key="4">
    <source>
        <dbReference type="ARBA" id="ARBA00022927"/>
    </source>
</evidence>
<dbReference type="EMBL" id="BLKM01000184">
    <property type="protein sequence ID" value="GFG29956.1"/>
    <property type="molecule type" value="Genomic_DNA"/>
</dbReference>
<dbReference type="Gene3D" id="2.130.10.10">
    <property type="entry name" value="YVTN repeat-like/Quinoprotein amine dehydrogenase"/>
    <property type="match status" value="1"/>
</dbReference>
<sequence>MSTIMLVSQHYNRASVYRIWDFKASPDPLETVKHHSEFVYGLDFNNHVAGQIADCGWDSLVHVFSPRSLMSFSSALVPPVK</sequence>
<dbReference type="InterPro" id="IPR044536">
    <property type="entry name" value="PEX7"/>
</dbReference>
<gene>
    <name evidence="5" type="ORF">Cfor_05471</name>
</gene>
<evidence type="ECO:0000256" key="1">
    <source>
        <dbReference type="ARBA" id="ARBA00004496"/>
    </source>
</evidence>
<dbReference type="InterPro" id="IPR015943">
    <property type="entry name" value="WD40/YVTN_repeat-like_dom_sf"/>
</dbReference>
<protein>
    <recommendedName>
        <fullName evidence="7">Peroxin-7</fullName>
    </recommendedName>
</protein>
<keyword evidence="4" id="KW-0653">Protein transport</keyword>
<evidence type="ECO:0000313" key="6">
    <source>
        <dbReference type="Proteomes" id="UP000502823"/>
    </source>
</evidence>
<organism evidence="5 6">
    <name type="scientific">Coptotermes formosanus</name>
    <name type="common">Formosan subterranean termite</name>
    <dbReference type="NCBI Taxonomy" id="36987"/>
    <lineage>
        <taxon>Eukaryota</taxon>
        <taxon>Metazoa</taxon>
        <taxon>Ecdysozoa</taxon>
        <taxon>Arthropoda</taxon>
        <taxon>Hexapoda</taxon>
        <taxon>Insecta</taxon>
        <taxon>Pterygota</taxon>
        <taxon>Neoptera</taxon>
        <taxon>Polyneoptera</taxon>
        <taxon>Dictyoptera</taxon>
        <taxon>Blattodea</taxon>
        <taxon>Blattoidea</taxon>
        <taxon>Termitoidae</taxon>
        <taxon>Rhinotermitidae</taxon>
        <taxon>Coptotermes</taxon>
    </lineage>
</organism>
<evidence type="ECO:0000256" key="2">
    <source>
        <dbReference type="ARBA" id="ARBA00022448"/>
    </source>
</evidence>
<accession>A0A6L2PC67</accession>
<dbReference type="Proteomes" id="UP000502823">
    <property type="component" value="Unassembled WGS sequence"/>
</dbReference>
<name>A0A6L2PC67_COPFO</name>
<evidence type="ECO:0000256" key="3">
    <source>
        <dbReference type="ARBA" id="ARBA00022490"/>
    </source>
</evidence>
<comment type="subcellular location">
    <subcellularLocation>
        <location evidence="1">Cytoplasm</location>
    </subcellularLocation>
</comment>
<proteinExistence type="predicted"/>
<dbReference type="PANTHER" id="PTHR46027:SF1">
    <property type="entry name" value="PEROXISOMAL TARGETING SIGNAL 2 RECEPTOR"/>
    <property type="match status" value="1"/>
</dbReference>
<dbReference type="GO" id="GO:0005053">
    <property type="term" value="F:peroxisome matrix targeting signal-2 binding"/>
    <property type="evidence" value="ECO:0007669"/>
    <property type="project" value="InterPro"/>
</dbReference>
<dbReference type="SUPFAM" id="SSF50978">
    <property type="entry name" value="WD40 repeat-like"/>
    <property type="match status" value="1"/>
</dbReference>
<reference evidence="6" key="1">
    <citation type="submission" date="2020-01" db="EMBL/GenBank/DDBJ databases">
        <title>Draft genome sequence of the Termite Coptotermes fromosanus.</title>
        <authorList>
            <person name="Itakura S."/>
            <person name="Yosikawa Y."/>
            <person name="Umezawa K."/>
        </authorList>
    </citation>
    <scope>NUCLEOTIDE SEQUENCE [LARGE SCALE GENOMIC DNA]</scope>
</reference>
<evidence type="ECO:0000313" key="5">
    <source>
        <dbReference type="EMBL" id="GFG29956.1"/>
    </source>
</evidence>